<dbReference type="InterPro" id="IPR023198">
    <property type="entry name" value="PGP-like_dom2"/>
</dbReference>
<evidence type="ECO:0000256" key="7">
    <source>
        <dbReference type="ARBA" id="ARBA00023277"/>
    </source>
</evidence>
<evidence type="ECO:0000256" key="3">
    <source>
        <dbReference type="ARBA" id="ARBA00022553"/>
    </source>
</evidence>
<dbReference type="InterPro" id="IPR010976">
    <property type="entry name" value="B-phosphoglucomutase_hydrolase"/>
</dbReference>
<gene>
    <name evidence="11" type="ORF">LI90_2153</name>
</gene>
<evidence type="ECO:0000256" key="8">
    <source>
        <dbReference type="ARBA" id="ARBA00044926"/>
    </source>
</evidence>
<accession>A0A132MTB0</accession>
<reference evidence="12" key="1">
    <citation type="submission" date="2015-04" db="EMBL/GenBank/DDBJ databases">
        <title>Physiological reanalysis, assessment of diazotrophy, and genome sequences of multiple isolates of Streptomyces thermoautotrophicus.</title>
        <authorList>
            <person name="MacKellar D.C."/>
            <person name="Lieber L."/>
            <person name="Norman J."/>
            <person name="Bolger A."/>
            <person name="Tobin C."/>
            <person name="Murray J.W."/>
            <person name="Chang R."/>
            <person name="Ford T."/>
            <person name="Nguyen P.Q."/>
            <person name="Woodward J."/>
            <person name="Permingeat H."/>
            <person name="Joshi N.S."/>
            <person name="Silver P.A."/>
            <person name="Usadel B."/>
            <person name="Rutherford A.W."/>
            <person name="Friesen M."/>
            <person name="Prell J."/>
        </authorList>
    </citation>
    <scope>NUCLEOTIDE SEQUENCE [LARGE SCALE GENOMIC DNA]</scope>
    <source>
        <strain evidence="12">H1</strain>
    </source>
</reference>
<dbReference type="Gene3D" id="1.10.150.240">
    <property type="entry name" value="Putative phosphatase, domain 2"/>
    <property type="match status" value="1"/>
</dbReference>
<dbReference type="Proteomes" id="UP000070188">
    <property type="component" value="Unassembled WGS sequence"/>
</dbReference>
<evidence type="ECO:0000256" key="10">
    <source>
        <dbReference type="ARBA" id="ARBA00044991"/>
    </source>
</evidence>
<evidence type="ECO:0000256" key="9">
    <source>
        <dbReference type="ARBA" id="ARBA00044968"/>
    </source>
</evidence>
<evidence type="ECO:0000256" key="5">
    <source>
        <dbReference type="ARBA" id="ARBA00022842"/>
    </source>
</evidence>
<dbReference type="InterPro" id="IPR036412">
    <property type="entry name" value="HAD-like_sf"/>
</dbReference>
<dbReference type="STRING" id="1469144.LI90_2153"/>
<dbReference type="NCBIfam" id="TIGR02009">
    <property type="entry name" value="PGMB-YQAB-SF"/>
    <property type="match status" value="1"/>
</dbReference>
<comment type="catalytic activity">
    <reaction evidence="8">
        <text>beta-D-glucose 1-phosphate = beta-D-glucose 6-phosphate</text>
        <dbReference type="Rhea" id="RHEA:20113"/>
        <dbReference type="ChEBI" id="CHEBI:57684"/>
        <dbReference type="ChEBI" id="CHEBI:58247"/>
        <dbReference type="EC" id="5.4.2.6"/>
    </reaction>
</comment>
<dbReference type="InterPro" id="IPR051600">
    <property type="entry name" value="Beta-PGM-like"/>
</dbReference>
<protein>
    <recommendedName>
        <fullName evidence="10">Beta-phosphoglucomutase</fullName>
        <ecNumber evidence="9">5.4.2.6</ecNumber>
    </recommendedName>
</protein>
<dbReference type="EC" id="5.4.2.6" evidence="9"/>
<evidence type="ECO:0000313" key="11">
    <source>
        <dbReference type="EMBL" id="KWX01125.1"/>
    </source>
</evidence>
<dbReference type="SFLD" id="SFLDS00003">
    <property type="entry name" value="Haloacid_Dehalogenase"/>
    <property type="match status" value="1"/>
</dbReference>
<dbReference type="OrthoDB" id="9797743at2"/>
<dbReference type="Gene3D" id="3.40.50.1000">
    <property type="entry name" value="HAD superfamily/HAD-like"/>
    <property type="match status" value="1"/>
</dbReference>
<keyword evidence="12" id="KW-1185">Reference proteome</keyword>
<dbReference type="InterPro" id="IPR006439">
    <property type="entry name" value="HAD-SF_hydro_IA"/>
</dbReference>
<name>A0A132MTB0_9ACTN</name>
<keyword evidence="6 11" id="KW-0413">Isomerase</keyword>
<evidence type="ECO:0000256" key="2">
    <source>
        <dbReference type="ARBA" id="ARBA00006171"/>
    </source>
</evidence>
<evidence type="ECO:0000313" key="12">
    <source>
        <dbReference type="Proteomes" id="UP000070188"/>
    </source>
</evidence>
<dbReference type="GO" id="GO:0008801">
    <property type="term" value="F:beta-phosphoglucomutase activity"/>
    <property type="evidence" value="ECO:0007669"/>
    <property type="project" value="UniProtKB-EC"/>
</dbReference>
<dbReference type="RefSeq" id="WP_066887353.1">
    <property type="nucleotide sequence ID" value="NZ_LAXD01000001.1"/>
</dbReference>
<dbReference type="AlphaFoldDB" id="A0A132MTB0"/>
<dbReference type="PANTHER" id="PTHR46193:SF18">
    <property type="entry name" value="HEXITOL PHOSPHATASE B"/>
    <property type="match status" value="1"/>
</dbReference>
<comment type="similarity">
    <text evidence="2">Belongs to the HAD-like hydrolase superfamily. CbbY/CbbZ/Gph/YieH family.</text>
</comment>
<keyword evidence="7" id="KW-0119">Carbohydrate metabolism</keyword>
<sequence length="258" mass="27141">MAASAPARVATIPLQRVHAVIFDTDGVITDTAAVHAAAWKRTFDTFLHAHTLLTGQRYEPFDPDVDYRRYVDGKPRFAGVVDFLAARGITLPPGDPADPPGLGTAHALGNRKDRLFAEHLARYGAAAWPGTIRLVQRLRAHGVRVAAVSASRHAKEVLRAAGVLELFDVVVDGVDCARLGLPGKPDPALFLEAAHRLGVPPAQAAVVEDALAGVAAGRRGGFALVIGVDRTGHAAELYANGADVVVPDLGEVVVTEQG</sequence>
<proteinExistence type="inferred from homology"/>
<evidence type="ECO:0000256" key="4">
    <source>
        <dbReference type="ARBA" id="ARBA00022723"/>
    </source>
</evidence>
<comment type="cofactor">
    <cofactor evidence="1">
        <name>Mg(2+)</name>
        <dbReference type="ChEBI" id="CHEBI:18420"/>
    </cofactor>
</comment>
<dbReference type="PATRIC" id="fig|1469144.10.peg.2334"/>
<evidence type="ECO:0000256" key="1">
    <source>
        <dbReference type="ARBA" id="ARBA00001946"/>
    </source>
</evidence>
<dbReference type="GO" id="GO:0046872">
    <property type="term" value="F:metal ion binding"/>
    <property type="evidence" value="ECO:0007669"/>
    <property type="project" value="UniProtKB-KW"/>
</dbReference>
<evidence type="ECO:0000256" key="6">
    <source>
        <dbReference type="ARBA" id="ARBA00023235"/>
    </source>
</evidence>
<dbReference type="NCBIfam" id="TIGR01509">
    <property type="entry name" value="HAD-SF-IA-v3"/>
    <property type="match status" value="1"/>
</dbReference>
<dbReference type="Pfam" id="PF00702">
    <property type="entry name" value="Hydrolase"/>
    <property type="match status" value="1"/>
</dbReference>
<keyword evidence="3" id="KW-0597">Phosphoprotein</keyword>
<dbReference type="SFLD" id="SFLDG01129">
    <property type="entry name" value="C1.5:_HAD__Beta-PGM__Phosphata"/>
    <property type="match status" value="1"/>
</dbReference>
<keyword evidence="5" id="KW-0460">Magnesium</keyword>
<keyword evidence="4" id="KW-0479">Metal-binding</keyword>
<organism evidence="11 12">
    <name type="scientific">Carbonactinospora thermoautotrophica</name>
    <dbReference type="NCBI Taxonomy" id="1469144"/>
    <lineage>
        <taxon>Bacteria</taxon>
        <taxon>Bacillati</taxon>
        <taxon>Actinomycetota</taxon>
        <taxon>Actinomycetes</taxon>
        <taxon>Kitasatosporales</taxon>
        <taxon>Carbonactinosporaceae</taxon>
        <taxon>Carbonactinospora</taxon>
    </lineage>
</organism>
<dbReference type="PANTHER" id="PTHR46193">
    <property type="entry name" value="6-PHOSPHOGLUCONATE PHOSPHATASE"/>
    <property type="match status" value="1"/>
</dbReference>
<dbReference type="SUPFAM" id="SSF56784">
    <property type="entry name" value="HAD-like"/>
    <property type="match status" value="1"/>
</dbReference>
<comment type="caution">
    <text evidence="11">The sequence shown here is derived from an EMBL/GenBank/DDBJ whole genome shotgun (WGS) entry which is preliminary data.</text>
</comment>
<dbReference type="EMBL" id="LAXD01000001">
    <property type="protein sequence ID" value="KWX01125.1"/>
    <property type="molecule type" value="Genomic_DNA"/>
</dbReference>
<dbReference type="InterPro" id="IPR023214">
    <property type="entry name" value="HAD_sf"/>
</dbReference>